<sequence>MRKTFHFLFILFLACPFWGYATHLRAGEITAKRVSETQLTYKVTLTTFTDQVNGRAANDGQETVSFYFGFSTNKVESYNVSRKKKFLISPTTMCNVYDTTFTFPAPGRYTISCGIVNRNERTVNLPQPSENISFFVQTTIVISSSFGLNSTPVLLNIPLDSAAIGKRFIHNPGAFDIDGDSLSYKLTTPQRDKGVDTGIGEFIVGYRDPSTVGPTPVLNQAGTGPATFRIDPRTGDLIWDAPREIGQYNVAFVIEEWRKAPDGTYIKIGEIVRDMQIIVAESDNNSPELVLPPDICIEAGQKLEFEVKASDKDDQTLKITTTGGVYNIDANGLFFKYIEPEAAKFKTTITKKQASGTFTWNTNCLHVREQAYDVLFKVEDNPGRFDIQLVDIKTIKINVLPPRPLGLTATETDAGIKLTWQGQKVCKTAGKILVYRKSGCSGLNPGECASGIPNDWGYSLVGEVNVADSTYLDTKADKGSIYSYRLVTELAVNQFLNMQSAPSTEFCIGSEIKQGMNVMTKVSVTKTDLTTGEILVNWTKPLDLKLDESKGPYVYKLYRALGIGGENYTLIHTQNTTLGTAADTVFTDKNLNTKELVYRYKVEFYTESTKLFSSSAVASSVRLGILPDDKSLKLSWEANVPWSNENRTHFIYREDKLNLGKFNLVKKLKVTQANTFAFTDIGLDEEKEDGDISYDIQNGETHCYFVVTYGAYTELPQFGVLENYSQIACGSPADKSPPCTPAIVNTPGGSGSGCVGLTSKDFCNDNVFVNKLNWNSPTTSGTGACRQDIVSYSIFFARYEDEKPTLIAVQEASSGNSFSHRRNSKDGFAGCYYISAKNSIGIESEISNKICFDNCEDLSFPNVFSPNNDGKNDTFSPMNCPAFINNISFDVYSSQGLKVATSTGERLEWDGKDLNGNDLPSGVYYYYITVNFEKLDRAGLTKTIKGYVTLIR</sequence>
<dbReference type="Pfam" id="PF13585">
    <property type="entry name" value="CHU_C"/>
    <property type="match status" value="1"/>
</dbReference>
<dbReference type="InterPro" id="IPR026341">
    <property type="entry name" value="T9SS_type_B"/>
</dbReference>
<evidence type="ECO:0000256" key="1">
    <source>
        <dbReference type="SAM" id="SignalP"/>
    </source>
</evidence>
<evidence type="ECO:0000313" key="3">
    <source>
        <dbReference type="Proteomes" id="UP001204144"/>
    </source>
</evidence>
<keyword evidence="1" id="KW-0732">Signal</keyword>
<dbReference type="Gene3D" id="2.60.40.4070">
    <property type="match status" value="1"/>
</dbReference>
<reference evidence="2 3" key="1">
    <citation type="submission" date="2018-11" db="EMBL/GenBank/DDBJ databases">
        <title>Novel bacteria species description.</title>
        <authorList>
            <person name="Han J.-H."/>
        </authorList>
    </citation>
    <scope>NUCLEOTIDE SEQUENCE [LARGE SCALE GENOMIC DNA]</scope>
    <source>
        <strain evidence="2 3">KCTC23259</strain>
    </source>
</reference>
<evidence type="ECO:0000313" key="2">
    <source>
        <dbReference type="EMBL" id="MCP9763964.1"/>
    </source>
</evidence>
<organism evidence="2 3">
    <name type="scientific">Lacihabitans soyangensis</name>
    <dbReference type="NCBI Taxonomy" id="869394"/>
    <lineage>
        <taxon>Bacteria</taxon>
        <taxon>Pseudomonadati</taxon>
        <taxon>Bacteroidota</taxon>
        <taxon>Cytophagia</taxon>
        <taxon>Cytophagales</taxon>
        <taxon>Leadbetterellaceae</taxon>
        <taxon>Lacihabitans</taxon>
    </lineage>
</organism>
<dbReference type="AlphaFoldDB" id="A0AAE3H4N5"/>
<accession>A0AAE3H4N5</accession>
<dbReference type="InterPro" id="IPR013783">
    <property type="entry name" value="Ig-like_fold"/>
</dbReference>
<dbReference type="EMBL" id="RJUF01000049">
    <property type="protein sequence ID" value="MCP9763964.1"/>
    <property type="molecule type" value="Genomic_DNA"/>
</dbReference>
<feature type="chain" id="PRO_5042113563" evidence="1">
    <location>
        <begin position="22"/>
        <end position="952"/>
    </location>
</feature>
<dbReference type="PROSITE" id="PS51257">
    <property type="entry name" value="PROKAR_LIPOPROTEIN"/>
    <property type="match status" value="1"/>
</dbReference>
<dbReference type="RefSeq" id="WP_255037725.1">
    <property type="nucleotide sequence ID" value="NZ_RJUF01000049.1"/>
</dbReference>
<keyword evidence="3" id="KW-1185">Reference proteome</keyword>
<comment type="caution">
    <text evidence="2">The sequence shown here is derived from an EMBL/GenBank/DDBJ whole genome shotgun (WGS) entry which is preliminary data.</text>
</comment>
<dbReference type="Gene3D" id="2.60.40.10">
    <property type="entry name" value="Immunoglobulins"/>
    <property type="match status" value="2"/>
</dbReference>
<feature type="signal peptide" evidence="1">
    <location>
        <begin position="1"/>
        <end position="21"/>
    </location>
</feature>
<name>A0AAE3H4N5_9BACT</name>
<protein>
    <submittedName>
        <fullName evidence="2">Gliding motility-associated C-terminal domain-containing protein</fullName>
    </submittedName>
</protein>
<dbReference type="NCBIfam" id="TIGR04131">
    <property type="entry name" value="Bac_Flav_CTERM"/>
    <property type="match status" value="1"/>
</dbReference>
<gene>
    <name evidence="2" type="ORF">EGI31_13490</name>
</gene>
<dbReference type="Proteomes" id="UP001204144">
    <property type="component" value="Unassembled WGS sequence"/>
</dbReference>
<proteinExistence type="predicted"/>